<dbReference type="InterPro" id="IPR014729">
    <property type="entry name" value="Rossmann-like_a/b/a_fold"/>
</dbReference>
<dbReference type="Pfam" id="PF01171">
    <property type="entry name" value="ATP_bind_3"/>
    <property type="match status" value="1"/>
</dbReference>
<evidence type="ECO:0000256" key="3">
    <source>
        <dbReference type="ARBA" id="ARBA00022694"/>
    </source>
</evidence>
<dbReference type="Proteomes" id="UP000799777">
    <property type="component" value="Unassembled WGS sequence"/>
</dbReference>
<evidence type="ECO:0000259" key="7">
    <source>
        <dbReference type="Pfam" id="PF01171"/>
    </source>
</evidence>
<keyword evidence="5" id="KW-0067">ATP-binding</keyword>
<sequence length="646" mass="74089">MALAALYARAQCKNKLLPQAHGFIVDHKVRAESTEEAAWVAEQLRNQFGIESSILTLTWPEDLDIHNFQRFESAARTGRYQALGRACRDRQMQALLVAHHGDDQAETVMMRLANNRLRTGLKGMQPVEWIPECDGIYGVHYSGRKQRPDASLNIPFPVEQGGIQILRPLLAFEKTRLIATCKEQGVQWAEDKSNQDRTLTSRNAIRHLYKKHKLPEALSVQSLVDTSLYMQKRISERRSYAAWLYDQCLIKLDIQTGSLLVRFPPFDSLFARPIETQKDKNEAKDNAYCLIEKVADLVTPKFKPALGQLAARIESIYPEFFTPEEHKEAVDGGEAHFRDNFTVYHVWWRRWDKASPFENDGTAAEDFGSSVPHPKEWLLTRQGLEHGEAQRLQFIIHPSRTITADMNDASESQEPYQLFDGRFWISIVNHTHDNLIVRIFQKKDMRQLPTTQAKKELTRMSHSGLIPERFITAAFALLKPSDLRFTLPAVFRIDSTTGQESLLGLPTLDVRMNGFGSPEGVCDWTVRYKKIGYGARAAGDIIVPGLHIRDIVEQEEQQRYSNKAIQKLKVRRNRVVRDKTYDDFTGYKRVHSVTKSAQKKVSKHTQRAMVGEEVDGLAFLEDEPEKEEPEYERVISKRLWFVGSGR</sequence>
<reference evidence="8" key="1">
    <citation type="journal article" date="2020" name="Stud. Mycol.">
        <title>101 Dothideomycetes genomes: a test case for predicting lifestyles and emergence of pathogens.</title>
        <authorList>
            <person name="Haridas S."/>
            <person name="Albert R."/>
            <person name="Binder M."/>
            <person name="Bloem J."/>
            <person name="Labutti K."/>
            <person name="Salamov A."/>
            <person name="Andreopoulos B."/>
            <person name="Baker S."/>
            <person name="Barry K."/>
            <person name="Bills G."/>
            <person name="Bluhm B."/>
            <person name="Cannon C."/>
            <person name="Castanera R."/>
            <person name="Culley D."/>
            <person name="Daum C."/>
            <person name="Ezra D."/>
            <person name="Gonzalez J."/>
            <person name="Henrissat B."/>
            <person name="Kuo A."/>
            <person name="Liang C."/>
            <person name="Lipzen A."/>
            <person name="Lutzoni F."/>
            <person name="Magnuson J."/>
            <person name="Mondo S."/>
            <person name="Nolan M."/>
            <person name="Ohm R."/>
            <person name="Pangilinan J."/>
            <person name="Park H.-J."/>
            <person name="Ramirez L."/>
            <person name="Alfaro M."/>
            <person name="Sun H."/>
            <person name="Tritt A."/>
            <person name="Yoshinaga Y."/>
            <person name="Zwiers L.-H."/>
            <person name="Turgeon B."/>
            <person name="Goodwin S."/>
            <person name="Spatafora J."/>
            <person name="Crous P."/>
            <person name="Grigoriev I."/>
        </authorList>
    </citation>
    <scope>NUCLEOTIDE SEQUENCE</scope>
    <source>
        <strain evidence="8">CBS 110217</strain>
    </source>
</reference>
<evidence type="ECO:0000256" key="6">
    <source>
        <dbReference type="ARBA" id="ARBA00048539"/>
    </source>
</evidence>
<evidence type="ECO:0000256" key="4">
    <source>
        <dbReference type="ARBA" id="ARBA00022741"/>
    </source>
</evidence>
<organism evidence="8 9">
    <name type="scientific">Setomelanomma holmii</name>
    <dbReference type="NCBI Taxonomy" id="210430"/>
    <lineage>
        <taxon>Eukaryota</taxon>
        <taxon>Fungi</taxon>
        <taxon>Dikarya</taxon>
        <taxon>Ascomycota</taxon>
        <taxon>Pezizomycotina</taxon>
        <taxon>Dothideomycetes</taxon>
        <taxon>Pleosporomycetidae</taxon>
        <taxon>Pleosporales</taxon>
        <taxon>Pleosporineae</taxon>
        <taxon>Phaeosphaeriaceae</taxon>
        <taxon>Setomelanomma</taxon>
    </lineage>
</organism>
<dbReference type="AlphaFoldDB" id="A0A9P4HBQ8"/>
<keyword evidence="9" id="KW-1185">Reference proteome</keyword>
<dbReference type="EMBL" id="ML978176">
    <property type="protein sequence ID" value="KAF2032036.1"/>
    <property type="molecule type" value="Genomic_DNA"/>
</dbReference>
<keyword evidence="2" id="KW-0436">Ligase</keyword>
<dbReference type="OrthoDB" id="434144at2759"/>
<dbReference type="PANTHER" id="PTHR43033">
    <property type="entry name" value="TRNA(ILE)-LYSIDINE SYNTHASE-RELATED"/>
    <property type="match status" value="1"/>
</dbReference>
<feature type="domain" description="tRNA(Ile)-lysidine/2-thiocytidine synthase N-terminal" evidence="7">
    <location>
        <begin position="1"/>
        <end position="207"/>
    </location>
</feature>
<dbReference type="PANTHER" id="PTHR43033:SF1">
    <property type="entry name" value="TRNA(ILE)-LYSIDINE SYNTHASE-RELATED"/>
    <property type="match status" value="1"/>
</dbReference>
<dbReference type="NCBIfam" id="TIGR02432">
    <property type="entry name" value="lysidine_TilS_N"/>
    <property type="match status" value="1"/>
</dbReference>
<comment type="caution">
    <text evidence="8">The sequence shown here is derived from an EMBL/GenBank/DDBJ whole genome shotgun (WGS) entry which is preliminary data.</text>
</comment>
<dbReference type="CDD" id="cd01992">
    <property type="entry name" value="TilS_N"/>
    <property type="match status" value="1"/>
</dbReference>
<evidence type="ECO:0000313" key="8">
    <source>
        <dbReference type="EMBL" id="KAF2032036.1"/>
    </source>
</evidence>
<dbReference type="GO" id="GO:0008033">
    <property type="term" value="P:tRNA processing"/>
    <property type="evidence" value="ECO:0007669"/>
    <property type="project" value="UniProtKB-KW"/>
</dbReference>
<name>A0A9P4HBQ8_9PLEO</name>
<dbReference type="GO" id="GO:0032267">
    <property type="term" value="F:tRNA(Ile)-lysidine synthase activity"/>
    <property type="evidence" value="ECO:0007669"/>
    <property type="project" value="UniProtKB-EC"/>
</dbReference>
<gene>
    <name evidence="8" type="ORF">EK21DRAFT_99352</name>
</gene>
<evidence type="ECO:0000256" key="2">
    <source>
        <dbReference type="ARBA" id="ARBA00022598"/>
    </source>
</evidence>
<dbReference type="InterPro" id="IPR012094">
    <property type="entry name" value="tRNA_Ile_lys_synt"/>
</dbReference>
<dbReference type="EC" id="6.3.4.19" evidence="1"/>
<keyword evidence="3" id="KW-0819">tRNA processing</keyword>
<comment type="catalytic activity">
    <reaction evidence="6">
        <text>cytidine(34) in tRNA(Ile2) + L-lysine + ATP = lysidine(34) in tRNA(Ile2) + AMP + diphosphate + H(+)</text>
        <dbReference type="Rhea" id="RHEA:43744"/>
        <dbReference type="Rhea" id="RHEA-COMP:10625"/>
        <dbReference type="Rhea" id="RHEA-COMP:10670"/>
        <dbReference type="ChEBI" id="CHEBI:15378"/>
        <dbReference type="ChEBI" id="CHEBI:30616"/>
        <dbReference type="ChEBI" id="CHEBI:32551"/>
        <dbReference type="ChEBI" id="CHEBI:33019"/>
        <dbReference type="ChEBI" id="CHEBI:82748"/>
        <dbReference type="ChEBI" id="CHEBI:83665"/>
        <dbReference type="ChEBI" id="CHEBI:456215"/>
        <dbReference type="EC" id="6.3.4.19"/>
    </reaction>
</comment>
<proteinExistence type="predicted"/>
<evidence type="ECO:0000313" key="9">
    <source>
        <dbReference type="Proteomes" id="UP000799777"/>
    </source>
</evidence>
<dbReference type="Gene3D" id="3.40.50.620">
    <property type="entry name" value="HUPs"/>
    <property type="match status" value="1"/>
</dbReference>
<keyword evidence="4" id="KW-0547">Nucleotide-binding</keyword>
<dbReference type="SUPFAM" id="SSF52402">
    <property type="entry name" value="Adenine nucleotide alpha hydrolases-like"/>
    <property type="match status" value="1"/>
</dbReference>
<evidence type="ECO:0000256" key="5">
    <source>
        <dbReference type="ARBA" id="ARBA00022840"/>
    </source>
</evidence>
<dbReference type="InterPro" id="IPR012795">
    <property type="entry name" value="tRNA_Ile_lys_synt_N"/>
</dbReference>
<protein>
    <recommendedName>
        <fullName evidence="1">tRNA(Ile)-lysidine synthetase</fullName>
        <ecNumber evidence="1">6.3.4.19</ecNumber>
    </recommendedName>
</protein>
<dbReference type="InterPro" id="IPR011063">
    <property type="entry name" value="TilS/TtcA_N"/>
</dbReference>
<dbReference type="GO" id="GO:0005524">
    <property type="term" value="F:ATP binding"/>
    <property type="evidence" value="ECO:0007669"/>
    <property type="project" value="UniProtKB-KW"/>
</dbReference>
<evidence type="ECO:0000256" key="1">
    <source>
        <dbReference type="ARBA" id="ARBA00013267"/>
    </source>
</evidence>
<accession>A0A9P4HBQ8</accession>